<dbReference type="Proteomes" id="UP000605897">
    <property type="component" value="Unassembled WGS sequence"/>
</dbReference>
<dbReference type="EMBL" id="BNAU01000001">
    <property type="protein sequence ID" value="GHE75696.1"/>
    <property type="molecule type" value="Genomic_DNA"/>
</dbReference>
<evidence type="ECO:0000256" key="2">
    <source>
        <dbReference type="RuleBase" id="RU000363"/>
    </source>
</evidence>
<comment type="similarity">
    <text evidence="1 2">Belongs to the short-chain dehydrogenases/reductases (SDR) family.</text>
</comment>
<organism evidence="3 4">
    <name type="scientific">Amycolatopsis deserti</name>
    <dbReference type="NCBI Taxonomy" id="185696"/>
    <lineage>
        <taxon>Bacteria</taxon>
        <taxon>Bacillati</taxon>
        <taxon>Actinomycetota</taxon>
        <taxon>Actinomycetes</taxon>
        <taxon>Pseudonocardiales</taxon>
        <taxon>Pseudonocardiaceae</taxon>
        <taxon>Amycolatopsis</taxon>
    </lineage>
</organism>
<name>A0ABQ3IDA6_9PSEU</name>
<dbReference type="InterPro" id="IPR050259">
    <property type="entry name" value="SDR"/>
</dbReference>
<dbReference type="PANTHER" id="PTHR42879:SF2">
    <property type="entry name" value="3-OXOACYL-[ACYL-CARRIER-PROTEIN] REDUCTASE FABG"/>
    <property type="match status" value="1"/>
</dbReference>
<dbReference type="InterPro" id="IPR020904">
    <property type="entry name" value="Sc_DH/Rdtase_CS"/>
</dbReference>
<dbReference type="PRINTS" id="PR00080">
    <property type="entry name" value="SDRFAMILY"/>
</dbReference>
<keyword evidence="4" id="KW-1185">Reference proteome</keyword>
<evidence type="ECO:0000256" key="1">
    <source>
        <dbReference type="ARBA" id="ARBA00006484"/>
    </source>
</evidence>
<dbReference type="Gene3D" id="3.40.50.720">
    <property type="entry name" value="NAD(P)-binding Rossmann-like Domain"/>
    <property type="match status" value="1"/>
</dbReference>
<dbReference type="PRINTS" id="PR00081">
    <property type="entry name" value="GDHRDH"/>
</dbReference>
<gene>
    <name evidence="3" type="ORF">GCM10017786_00580</name>
</gene>
<proteinExistence type="inferred from homology"/>
<sequence>MTARVALVTGAGRGIGREIARRLSGEGMRVALVARDRDQLDETASGCAGATMVLPADVTEPEAAERVHTEIERTWGPVEVLVANAGAGHSARLERTTDADWQRMLDLNLTAPFRFVRRAVPAMRDAGWGRIVVTASSAAHIGDPYIAAYTASKHGVLGLVRSAAAELARTGVTVNAVCPGYVDTPMTEATIANIVATSGRSPEQAREALERKQPIGRLITPAEVADAVWFCVVNGAVTGQAINVDGGAVQ</sequence>
<dbReference type="CDD" id="cd05233">
    <property type="entry name" value="SDR_c"/>
    <property type="match status" value="1"/>
</dbReference>
<accession>A0ABQ3IDA6</accession>
<dbReference type="RefSeq" id="WP_191242457.1">
    <property type="nucleotide sequence ID" value="NZ_BNAU01000001.1"/>
</dbReference>
<evidence type="ECO:0000313" key="3">
    <source>
        <dbReference type="EMBL" id="GHE75696.1"/>
    </source>
</evidence>
<protein>
    <submittedName>
        <fullName evidence="3">3-hydroxyacyl-CoA dehydrogenase</fullName>
    </submittedName>
</protein>
<dbReference type="PANTHER" id="PTHR42879">
    <property type="entry name" value="3-OXOACYL-(ACYL-CARRIER-PROTEIN) REDUCTASE"/>
    <property type="match status" value="1"/>
</dbReference>
<reference evidence="4" key="1">
    <citation type="journal article" date="2019" name="Int. J. Syst. Evol. Microbiol.">
        <title>The Global Catalogue of Microorganisms (GCM) 10K type strain sequencing project: providing services to taxonomists for standard genome sequencing and annotation.</title>
        <authorList>
            <consortium name="The Broad Institute Genomics Platform"/>
            <consortium name="The Broad Institute Genome Sequencing Center for Infectious Disease"/>
            <person name="Wu L."/>
            <person name="Ma J."/>
        </authorList>
    </citation>
    <scope>NUCLEOTIDE SEQUENCE [LARGE SCALE GENOMIC DNA]</scope>
    <source>
        <strain evidence="4">CGMCC 4.7677</strain>
    </source>
</reference>
<dbReference type="PROSITE" id="PS00061">
    <property type="entry name" value="ADH_SHORT"/>
    <property type="match status" value="1"/>
</dbReference>
<dbReference type="Pfam" id="PF00106">
    <property type="entry name" value="adh_short"/>
    <property type="match status" value="1"/>
</dbReference>
<dbReference type="InterPro" id="IPR002347">
    <property type="entry name" value="SDR_fam"/>
</dbReference>
<dbReference type="SUPFAM" id="SSF51735">
    <property type="entry name" value="NAD(P)-binding Rossmann-fold domains"/>
    <property type="match status" value="1"/>
</dbReference>
<dbReference type="InterPro" id="IPR036291">
    <property type="entry name" value="NAD(P)-bd_dom_sf"/>
</dbReference>
<evidence type="ECO:0000313" key="4">
    <source>
        <dbReference type="Proteomes" id="UP000605897"/>
    </source>
</evidence>
<comment type="caution">
    <text evidence="3">The sequence shown here is derived from an EMBL/GenBank/DDBJ whole genome shotgun (WGS) entry which is preliminary data.</text>
</comment>